<dbReference type="Proteomes" id="UP000052019">
    <property type="component" value="Unassembled WGS sequence"/>
</dbReference>
<evidence type="ECO:0000313" key="5">
    <source>
        <dbReference type="Proteomes" id="UP000052019"/>
    </source>
</evidence>
<dbReference type="InterPro" id="IPR032623">
    <property type="entry name" value="FecR_N"/>
</dbReference>
<evidence type="ECO:0000259" key="1">
    <source>
        <dbReference type="Pfam" id="PF04773"/>
    </source>
</evidence>
<evidence type="ECO:0000313" key="6">
    <source>
        <dbReference type="Proteomes" id="UP000183126"/>
    </source>
</evidence>
<proteinExistence type="predicted"/>
<feature type="domain" description="FecR N-terminal" evidence="2">
    <location>
        <begin position="13"/>
        <end position="52"/>
    </location>
</feature>
<sequence>MIGAKPVSARVLDAAIAWQLSLDAGDASAVEQEELRRWLASDAEHARAWRQLGMLDQRFSAASGPARAALLQSREGIRQRVRKLGRGLASIALVCGLALFAGERYVPLHYWLADHRTATGEQRTLTLADGTSINLNTHSAIDVRFDEQRRLIVLQAGEILIETGHGDARPFYVQTPDGSLRALGTRFIVKREDHATRLSVLQSAVAAQPEALHQAQIVKAGQQVLMRSDGLGPVLAAAPGSDAWTRGMLVVDNARLSDVIKELGRYRSGHLGVDKNVADLRITGSFPLRDTNLALNALLPTLPVQIEQHTPWWVTVRARP</sequence>
<feature type="domain" description="FecR protein" evidence="1">
    <location>
        <begin position="114"/>
        <end position="205"/>
    </location>
</feature>
<dbReference type="PANTHER" id="PTHR30273:SF2">
    <property type="entry name" value="PROTEIN FECR"/>
    <property type="match status" value="1"/>
</dbReference>
<accession>A0A0R2ZTG3</accession>
<dbReference type="InterPro" id="IPR006860">
    <property type="entry name" value="FecR"/>
</dbReference>
<dbReference type="PATRIC" id="fig|200450.4.peg.2083"/>
<dbReference type="GO" id="GO:0016989">
    <property type="term" value="F:sigma factor antagonist activity"/>
    <property type="evidence" value="ECO:0007669"/>
    <property type="project" value="TreeGrafter"/>
</dbReference>
<evidence type="ECO:0000313" key="4">
    <source>
        <dbReference type="EMBL" id="SDR91892.1"/>
    </source>
</evidence>
<keyword evidence="6" id="KW-1185">Reference proteome</keyword>
<dbReference type="AlphaFoldDB" id="A0A0R2ZTG3"/>
<dbReference type="PIRSF" id="PIRSF018266">
    <property type="entry name" value="FecR"/>
    <property type="match status" value="1"/>
</dbReference>
<dbReference type="EMBL" id="LT629760">
    <property type="protein sequence ID" value="SDR91892.1"/>
    <property type="molecule type" value="Genomic_DNA"/>
</dbReference>
<protein>
    <submittedName>
        <fullName evidence="3">Amino acid ABC transporter substrate-binding protein</fullName>
    </submittedName>
    <submittedName>
        <fullName evidence="4">FecR family protein</fullName>
    </submittedName>
</protein>
<dbReference type="InterPro" id="IPR012373">
    <property type="entry name" value="Ferrdict_sens_TM"/>
</dbReference>
<dbReference type="EMBL" id="JYLK01000001">
    <property type="protein sequence ID" value="KRP63357.1"/>
    <property type="molecule type" value="Genomic_DNA"/>
</dbReference>
<evidence type="ECO:0000259" key="2">
    <source>
        <dbReference type="Pfam" id="PF16220"/>
    </source>
</evidence>
<organism evidence="3 5">
    <name type="scientific">Pseudomonas trivialis</name>
    <dbReference type="NCBI Taxonomy" id="200450"/>
    <lineage>
        <taxon>Bacteria</taxon>
        <taxon>Pseudomonadati</taxon>
        <taxon>Pseudomonadota</taxon>
        <taxon>Gammaproteobacteria</taxon>
        <taxon>Pseudomonadales</taxon>
        <taxon>Pseudomonadaceae</taxon>
        <taxon>Pseudomonas</taxon>
    </lineage>
</organism>
<dbReference type="RefSeq" id="WP_173670262.1">
    <property type="nucleotide sequence ID" value="NZ_JYLK01000001.1"/>
</dbReference>
<gene>
    <name evidence="4" type="ORF">SAMN04490205_0880</name>
    <name evidence="3" type="ORF">TU79_02995</name>
</gene>
<evidence type="ECO:0000313" key="3">
    <source>
        <dbReference type="EMBL" id="KRP63357.1"/>
    </source>
</evidence>
<dbReference type="Proteomes" id="UP000183126">
    <property type="component" value="Chromosome I"/>
</dbReference>
<reference evidence="4 6" key="2">
    <citation type="submission" date="2016-10" db="EMBL/GenBank/DDBJ databases">
        <authorList>
            <person name="Varghese N."/>
            <person name="Submissions S."/>
        </authorList>
    </citation>
    <scope>NUCLEOTIDE SEQUENCE [LARGE SCALE GENOMIC DNA]</scope>
    <source>
        <strain evidence="4 6">BS3111</strain>
    </source>
</reference>
<reference evidence="3 5" key="1">
    <citation type="submission" date="2015-02" db="EMBL/GenBank/DDBJ databases">
        <title>Two Pseudomonas sp. nov. isolated from raw milk.</title>
        <authorList>
            <person name="Wenning M."/>
            <person name="von Neubeck M."/>
            <person name="Huptas C."/>
            <person name="Scherer S."/>
        </authorList>
    </citation>
    <scope>NUCLEOTIDE SEQUENCE [LARGE SCALE GENOMIC DNA]</scope>
    <source>
        <strain evidence="3 5">DSM 14937</strain>
    </source>
</reference>
<dbReference type="Pfam" id="PF04773">
    <property type="entry name" value="FecR"/>
    <property type="match status" value="1"/>
</dbReference>
<dbReference type="PANTHER" id="PTHR30273">
    <property type="entry name" value="PERIPLASMIC SIGNAL SENSOR AND SIGMA FACTOR ACTIVATOR FECR-RELATED"/>
    <property type="match status" value="1"/>
</dbReference>
<dbReference type="Gene3D" id="2.60.120.1440">
    <property type="match status" value="1"/>
</dbReference>
<dbReference type="Pfam" id="PF16220">
    <property type="entry name" value="DUF4880"/>
    <property type="match status" value="1"/>
</dbReference>
<name>A0A0R2ZTG3_9PSED</name>